<comment type="function">
    <text evidence="6">May be involved in iron transport and iron homeostasis.</text>
</comment>
<dbReference type="PANTHER" id="PTHR11660:SF53">
    <property type="entry name" value="SOLUTE CARRIER FAMILY 40 MEMBER 3, CHLOROPLASTIC"/>
    <property type="match status" value="1"/>
</dbReference>
<organism evidence="7 8">
    <name type="scientific">Dendrobium nobile</name>
    <name type="common">Orchid</name>
    <dbReference type="NCBI Taxonomy" id="94219"/>
    <lineage>
        <taxon>Eukaryota</taxon>
        <taxon>Viridiplantae</taxon>
        <taxon>Streptophyta</taxon>
        <taxon>Embryophyta</taxon>
        <taxon>Tracheophyta</taxon>
        <taxon>Spermatophyta</taxon>
        <taxon>Magnoliopsida</taxon>
        <taxon>Liliopsida</taxon>
        <taxon>Asparagales</taxon>
        <taxon>Orchidaceae</taxon>
        <taxon>Epidendroideae</taxon>
        <taxon>Malaxideae</taxon>
        <taxon>Dendrobiinae</taxon>
        <taxon>Dendrobium</taxon>
    </lineage>
</organism>
<feature type="transmembrane region" description="Helical" evidence="6">
    <location>
        <begin position="95"/>
        <end position="113"/>
    </location>
</feature>
<dbReference type="InterPro" id="IPR009716">
    <property type="entry name" value="Ferroportin-1"/>
</dbReference>
<dbReference type="AlphaFoldDB" id="A0A8T3BJH0"/>
<evidence type="ECO:0000256" key="6">
    <source>
        <dbReference type="RuleBase" id="RU365065"/>
    </source>
</evidence>
<evidence type="ECO:0000256" key="1">
    <source>
        <dbReference type="ARBA" id="ARBA00004141"/>
    </source>
</evidence>
<evidence type="ECO:0000256" key="5">
    <source>
        <dbReference type="ARBA" id="ARBA00023136"/>
    </source>
</evidence>
<comment type="caution">
    <text evidence="7">The sequence shown here is derived from an EMBL/GenBank/DDBJ whole genome shotgun (WGS) entry which is preliminary data.</text>
</comment>
<dbReference type="PANTHER" id="PTHR11660">
    <property type="entry name" value="SOLUTE CARRIER FAMILY 40 MEMBER"/>
    <property type="match status" value="1"/>
</dbReference>
<keyword evidence="3 6" id="KW-0812">Transmembrane</keyword>
<feature type="transmembrane region" description="Helical" evidence="6">
    <location>
        <begin position="63"/>
        <end position="88"/>
    </location>
</feature>
<comment type="similarity">
    <text evidence="6">Belongs to the ferroportin (FP) (TC 2.A.100) family. SLC40A subfamily.</text>
</comment>
<keyword evidence="8" id="KW-1185">Reference proteome</keyword>
<keyword evidence="5 6" id="KW-0472">Membrane</keyword>
<gene>
    <name evidence="7" type="ORF">KFK09_009495</name>
</gene>
<dbReference type="Proteomes" id="UP000829196">
    <property type="component" value="Unassembled WGS sequence"/>
</dbReference>
<feature type="transmembrane region" description="Helical" evidence="6">
    <location>
        <begin position="133"/>
        <end position="154"/>
    </location>
</feature>
<comment type="subcellular location">
    <subcellularLocation>
        <location evidence="1 6">Membrane</location>
        <topology evidence="1 6">Multi-pass membrane protein</topology>
    </subcellularLocation>
</comment>
<reference evidence="7" key="1">
    <citation type="journal article" date="2022" name="Front. Genet.">
        <title>Chromosome-Scale Assembly of the Dendrobium nobile Genome Provides Insights Into the Molecular Mechanism of the Biosynthesis of the Medicinal Active Ingredient of Dendrobium.</title>
        <authorList>
            <person name="Xu Q."/>
            <person name="Niu S.-C."/>
            <person name="Li K.-L."/>
            <person name="Zheng P.-J."/>
            <person name="Zhang X.-J."/>
            <person name="Jia Y."/>
            <person name="Liu Y."/>
            <person name="Niu Y.-X."/>
            <person name="Yu L.-H."/>
            <person name="Chen D.-F."/>
            <person name="Zhang G.-Q."/>
        </authorList>
    </citation>
    <scope>NUCLEOTIDE SEQUENCE</scope>
    <source>
        <tissue evidence="7">Leaf</tissue>
    </source>
</reference>
<keyword evidence="4 6" id="KW-1133">Transmembrane helix</keyword>
<keyword evidence="6" id="KW-0406">Ion transport</keyword>
<dbReference type="GO" id="GO:0016020">
    <property type="term" value="C:membrane"/>
    <property type="evidence" value="ECO:0007669"/>
    <property type="project" value="UniProtKB-SubCell"/>
</dbReference>
<dbReference type="GO" id="GO:0005381">
    <property type="term" value="F:iron ion transmembrane transporter activity"/>
    <property type="evidence" value="ECO:0007669"/>
    <property type="project" value="UniProtKB-UniRule"/>
</dbReference>
<dbReference type="SMR" id="A0A8T3BJH0"/>
<evidence type="ECO:0000256" key="2">
    <source>
        <dbReference type="ARBA" id="ARBA00022448"/>
    </source>
</evidence>
<sequence>MVAGGLELQEREKELKGGGFLREFGMRGSRVNPSIIGGFSGLSAFMGVAATFISATLVEKLGILKAGAAGLVFQSVLLATALGVFCIGSVSSQKPLFFFLLLIVLSRLGHMSYDVVGTQILQTGIPLSKANLIGATEISIASLAEFAMLGVAIIANDVKHFSFLALLSFASVVGAAWMFCCWLGNPSEEQRELFSLDPQFQTCILIGILSKINKLDEQVKILFLTFSRLVEVFRNNAFIDNYLLSLILIRDPFFDGDDNTLPFLSCTWFTSSDFDSPDEASPSKLPLGMDEDVVFEDVTIFDRMANHSVIWFTKEEDLFGVKGLGDSAAPGKVEVILINDIVFMLFFVLVLKYRNRLKGLRILGD</sequence>
<comment type="caution">
    <text evidence="6">Lacks conserved residue(s) required for the propagation of feature annotation.</text>
</comment>
<feature type="transmembrane region" description="Helical" evidence="6">
    <location>
        <begin position="161"/>
        <end position="185"/>
    </location>
</feature>
<dbReference type="Pfam" id="PF06963">
    <property type="entry name" value="FPN1"/>
    <property type="match status" value="1"/>
</dbReference>
<proteinExistence type="inferred from homology"/>
<feature type="transmembrane region" description="Helical" evidence="6">
    <location>
        <begin position="335"/>
        <end position="353"/>
    </location>
</feature>
<dbReference type="OrthoDB" id="648861at2759"/>
<protein>
    <recommendedName>
        <fullName evidence="6">Solute carrier family 40 member</fullName>
    </recommendedName>
</protein>
<evidence type="ECO:0000256" key="3">
    <source>
        <dbReference type="ARBA" id="ARBA00022692"/>
    </source>
</evidence>
<dbReference type="EMBL" id="JAGYWB010000008">
    <property type="protein sequence ID" value="KAI0513472.1"/>
    <property type="molecule type" value="Genomic_DNA"/>
</dbReference>
<accession>A0A8T3BJH0</accession>
<name>A0A8T3BJH0_DENNO</name>
<keyword evidence="2 6" id="KW-0813">Transport</keyword>
<evidence type="ECO:0000313" key="7">
    <source>
        <dbReference type="EMBL" id="KAI0513472.1"/>
    </source>
</evidence>
<evidence type="ECO:0000256" key="4">
    <source>
        <dbReference type="ARBA" id="ARBA00022989"/>
    </source>
</evidence>
<evidence type="ECO:0000313" key="8">
    <source>
        <dbReference type="Proteomes" id="UP000829196"/>
    </source>
</evidence>
<feature type="transmembrane region" description="Helical" evidence="6">
    <location>
        <begin position="35"/>
        <end position="57"/>
    </location>
</feature>